<keyword evidence="4 8" id="KW-0479">Metal-binding</keyword>
<dbReference type="NCBIfam" id="TIGR03723">
    <property type="entry name" value="T6A_TsaD_YgjD"/>
    <property type="match status" value="1"/>
</dbReference>
<protein>
    <recommendedName>
        <fullName evidence="8">tRNA N6-adenosine threonylcarbamoyltransferase</fullName>
        <ecNumber evidence="8">2.3.1.234</ecNumber>
    </recommendedName>
    <alternativeName>
        <fullName evidence="8">N6-L-threonylcarbamoyladenine synthase</fullName>
        <shortName evidence="8">t(6)A synthase</shortName>
    </alternativeName>
    <alternativeName>
        <fullName evidence="8">t(6)A37 threonylcarbamoyladenosine biosynthesis protein TsaD</fullName>
    </alternativeName>
    <alternativeName>
        <fullName evidence="8">tRNA threonylcarbamoyladenosine biosynthesis protein TsaD</fullName>
    </alternativeName>
</protein>
<comment type="similarity">
    <text evidence="8">Belongs to the KAE1 / TsaD family.</text>
</comment>
<evidence type="ECO:0000256" key="1">
    <source>
        <dbReference type="ARBA" id="ARBA00022490"/>
    </source>
</evidence>
<dbReference type="InterPro" id="IPR043129">
    <property type="entry name" value="ATPase_NBD"/>
</dbReference>
<dbReference type="Gene3D" id="3.30.420.40">
    <property type="match status" value="2"/>
</dbReference>
<comment type="subcellular location">
    <subcellularLocation>
        <location evidence="8">Cytoplasm</location>
    </subcellularLocation>
</comment>
<feature type="binding site" evidence="8">
    <location>
        <position position="113"/>
    </location>
    <ligand>
        <name>Fe cation</name>
        <dbReference type="ChEBI" id="CHEBI:24875"/>
    </ligand>
</feature>
<dbReference type="EMBL" id="DRIG01000014">
    <property type="protein sequence ID" value="HEC77702.1"/>
    <property type="molecule type" value="Genomic_DNA"/>
</dbReference>
<dbReference type="InterPro" id="IPR022450">
    <property type="entry name" value="TsaD"/>
</dbReference>
<dbReference type="GO" id="GO:0061711">
    <property type="term" value="F:tRNA N(6)-L-threonylcarbamoyladenine synthase activity"/>
    <property type="evidence" value="ECO:0007669"/>
    <property type="project" value="UniProtKB-EC"/>
</dbReference>
<keyword evidence="2 8" id="KW-0808">Transferase</keyword>
<feature type="binding site" evidence="8">
    <location>
        <position position="265"/>
    </location>
    <ligand>
        <name>substrate</name>
    </ligand>
</feature>
<dbReference type="InterPro" id="IPR000905">
    <property type="entry name" value="Gcp-like_dom"/>
</dbReference>
<feature type="binding site" evidence="8">
    <location>
        <position position="109"/>
    </location>
    <ligand>
        <name>Fe cation</name>
        <dbReference type="ChEBI" id="CHEBI:24875"/>
    </ligand>
</feature>
<name>A0A9C9EKU3_UNCW3</name>
<comment type="caution">
    <text evidence="10">The sequence shown here is derived from an EMBL/GenBank/DDBJ whole genome shotgun (WGS) entry which is preliminary data.</text>
</comment>
<dbReference type="PANTHER" id="PTHR11735:SF6">
    <property type="entry name" value="TRNA N6-ADENOSINE THREONYLCARBAMOYLTRANSFERASE, MITOCHONDRIAL"/>
    <property type="match status" value="1"/>
</dbReference>
<dbReference type="Proteomes" id="UP000885826">
    <property type="component" value="Unassembled WGS sequence"/>
</dbReference>
<dbReference type="AlphaFoldDB" id="A0A9C9EKU3"/>
<proteinExistence type="inferred from homology"/>
<comment type="cofactor">
    <cofactor evidence="8">
        <name>Fe(2+)</name>
        <dbReference type="ChEBI" id="CHEBI:29033"/>
    </cofactor>
    <text evidence="8">Binds 1 Fe(2+) ion per subunit.</text>
</comment>
<sequence length="334" mass="36348">MITLGIETSCDETAVGIIDENRILANVVSSQIIHSKFGGVVPELAARNHIKVIVPLLKVALETAQIKLENVELFSVTYGPGLIGALLVGLSFTKSLAIALEKPFIGINHLEGHIYALHIQQQMHYPYLVLLVSGGHTEVILVKDEFDYKTIGKTVDDACGEAFDKVAKLMKLPYPGGPYIEKAAKKGRIGTVKFPVPKPGAYNFSYAGLKTAVLYYVRDNPGYDRGDVAAGFQEAAIEHLIQVVDRALTATGTERLGIVGGVSANKRLRERFTQLAEKRKVKLHIPQFQHCTDNGVMIALAGAARFKKFGPSELSLDALARQRLDKISVGQPCC</sequence>
<accession>A0A9C9EKU3</accession>
<evidence type="ECO:0000259" key="9">
    <source>
        <dbReference type="Pfam" id="PF00814"/>
    </source>
</evidence>
<evidence type="ECO:0000256" key="2">
    <source>
        <dbReference type="ARBA" id="ARBA00022679"/>
    </source>
</evidence>
<feature type="binding site" evidence="8">
    <location>
        <position position="181"/>
    </location>
    <ligand>
        <name>substrate</name>
    </ligand>
</feature>
<evidence type="ECO:0000256" key="5">
    <source>
        <dbReference type="ARBA" id="ARBA00023004"/>
    </source>
</evidence>
<organism evidence="10 11">
    <name type="scientific">candidate division WOR-3 bacterium</name>
    <dbReference type="NCBI Taxonomy" id="2052148"/>
    <lineage>
        <taxon>Bacteria</taxon>
        <taxon>Bacteria division WOR-3</taxon>
    </lineage>
</organism>
<keyword evidence="6 8" id="KW-0012">Acyltransferase</keyword>
<dbReference type="EC" id="2.3.1.234" evidence="8"/>
<gene>
    <name evidence="8 10" type="primary">tsaD</name>
    <name evidence="10" type="ORF">ENI34_00990</name>
</gene>
<dbReference type="PANTHER" id="PTHR11735">
    <property type="entry name" value="TRNA N6-ADENOSINE THREONYLCARBAMOYLTRANSFERASE"/>
    <property type="match status" value="1"/>
</dbReference>
<evidence type="ECO:0000256" key="8">
    <source>
        <dbReference type="HAMAP-Rule" id="MF_01445"/>
    </source>
</evidence>
<dbReference type="FunFam" id="3.30.420.40:FF:000012">
    <property type="entry name" value="tRNA N6-adenosine threonylcarbamoyltransferase"/>
    <property type="match status" value="1"/>
</dbReference>
<comment type="function">
    <text evidence="8">Required for the formation of a threonylcarbamoyl group on adenosine at position 37 (t(6)A37) in tRNAs that read codons beginning with adenine. Is involved in the transfer of the threonylcarbamoyl moiety of threonylcarbamoyl-AMP (TC-AMP) to the N6 group of A37, together with TsaE and TsaB. TsaD likely plays a direct catalytic role in this reaction.</text>
</comment>
<dbReference type="PRINTS" id="PR00789">
    <property type="entry name" value="OSIALOPTASE"/>
</dbReference>
<dbReference type="NCBIfam" id="TIGR00329">
    <property type="entry name" value="gcp_kae1"/>
    <property type="match status" value="1"/>
</dbReference>
<feature type="domain" description="Gcp-like" evidence="9">
    <location>
        <begin position="23"/>
        <end position="299"/>
    </location>
</feature>
<reference evidence="10" key="1">
    <citation type="journal article" date="2020" name="mSystems">
        <title>Genome- and Community-Level Interaction Insights into Carbon Utilization and Element Cycling Functions of Hydrothermarchaeota in Hydrothermal Sediment.</title>
        <authorList>
            <person name="Zhou Z."/>
            <person name="Liu Y."/>
            <person name="Xu W."/>
            <person name="Pan J."/>
            <person name="Luo Z.H."/>
            <person name="Li M."/>
        </authorList>
    </citation>
    <scope>NUCLEOTIDE SEQUENCE</scope>
    <source>
        <strain evidence="10">HyVt-388</strain>
    </source>
</reference>
<dbReference type="Pfam" id="PF00814">
    <property type="entry name" value="TsaD"/>
    <property type="match status" value="1"/>
</dbReference>
<feature type="binding site" evidence="8">
    <location>
        <position position="177"/>
    </location>
    <ligand>
        <name>substrate</name>
    </ligand>
</feature>
<evidence type="ECO:0000256" key="4">
    <source>
        <dbReference type="ARBA" id="ARBA00022723"/>
    </source>
</evidence>
<dbReference type="CDD" id="cd24133">
    <property type="entry name" value="ASKHA_NBD_TsaD_bac"/>
    <property type="match status" value="1"/>
</dbReference>
<dbReference type="GO" id="GO:0005506">
    <property type="term" value="F:iron ion binding"/>
    <property type="evidence" value="ECO:0007669"/>
    <property type="project" value="UniProtKB-UniRule"/>
</dbReference>
<feature type="binding site" evidence="8">
    <location>
        <position position="293"/>
    </location>
    <ligand>
        <name>Fe cation</name>
        <dbReference type="ChEBI" id="CHEBI:24875"/>
    </ligand>
</feature>
<evidence type="ECO:0000256" key="6">
    <source>
        <dbReference type="ARBA" id="ARBA00023315"/>
    </source>
</evidence>
<evidence type="ECO:0000256" key="7">
    <source>
        <dbReference type="ARBA" id="ARBA00048117"/>
    </source>
</evidence>
<evidence type="ECO:0000313" key="11">
    <source>
        <dbReference type="Proteomes" id="UP000885826"/>
    </source>
</evidence>
<feature type="binding site" evidence="8">
    <location>
        <position position="164"/>
    </location>
    <ligand>
        <name>substrate</name>
    </ligand>
</feature>
<dbReference type="InterPro" id="IPR017861">
    <property type="entry name" value="KAE1/TsaD"/>
</dbReference>
<evidence type="ECO:0000256" key="3">
    <source>
        <dbReference type="ARBA" id="ARBA00022694"/>
    </source>
</evidence>
<keyword evidence="5 8" id="KW-0408">Iron</keyword>
<dbReference type="GO" id="GO:0002949">
    <property type="term" value="P:tRNA threonylcarbamoyladenosine modification"/>
    <property type="evidence" value="ECO:0007669"/>
    <property type="project" value="UniProtKB-UniRule"/>
</dbReference>
<dbReference type="HAMAP" id="MF_01445">
    <property type="entry name" value="TsaD"/>
    <property type="match status" value="1"/>
</dbReference>
<keyword evidence="1 8" id="KW-0963">Cytoplasm</keyword>
<dbReference type="FunFam" id="3.30.420.40:FF:000040">
    <property type="entry name" value="tRNA N6-adenosine threonylcarbamoyltransferase"/>
    <property type="match status" value="1"/>
</dbReference>
<dbReference type="SUPFAM" id="SSF53067">
    <property type="entry name" value="Actin-like ATPase domain"/>
    <property type="match status" value="2"/>
</dbReference>
<comment type="catalytic activity">
    <reaction evidence="7 8">
        <text>L-threonylcarbamoyladenylate + adenosine(37) in tRNA = N(6)-L-threonylcarbamoyladenosine(37) in tRNA + AMP + H(+)</text>
        <dbReference type="Rhea" id="RHEA:37059"/>
        <dbReference type="Rhea" id="RHEA-COMP:10162"/>
        <dbReference type="Rhea" id="RHEA-COMP:10163"/>
        <dbReference type="ChEBI" id="CHEBI:15378"/>
        <dbReference type="ChEBI" id="CHEBI:73682"/>
        <dbReference type="ChEBI" id="CHEBI:74411"/>
        <dbReference type="ChEBI" id="CHEBI:74418"/>
        <dbReference type="ChEBI" id="CHEBI:456215"/>
        <dbReference type="EC" id="2.3.1.234"/>
    </reaction>
</comment>
<dbReference type="GO" id="GO:0005737">
    <property type="term" value="C:cytoplasm"/>
    <property type="evidence" value="ECO:0007669"/>
    <property type="project" value="UniProtKB-SubCell"/>
</dbReference>
<evidence type="ECO:0000313" key="10">
    <source>
        <dbReference type="EMBL" id="HEC77702.1"/>
    </source>
</evidence>
<keyword evidence="3 8" id="KW-0819">tRNA processing</keyword>
<feature type="binding site" evidence="8">
    <location>
        <begin position="131"/>
        <end position="135"/>
    </location>
    <ligand>
        <name>substrate</name>
    </ligand>
</feature>